<dbReference type="Proteomes" id="UP001595907">
    <property type="component" value="Unassembled WGS sequence"/>
</dbReference>
<dbReference type="PIRSF" id="PIRSF038984">
    <property type="entry name" value="FAD_binding_protein"/>
    <property type="match status" value="1"/>
</dbReference>
<dbReference type="PANTHER" id="PTHR42842:SF3">
    <property type="entry name" value="FAD_NAD(P)-BINDING OXIDOREDUCTASE FAMILY PROTEIN"/>
    <property type="match status" value="1"/>
</dbReference>
<feature type="domain" description="FAD-dependent protein C-terminal" evidence="2">
    <location>
        <begin position="270"/>
        <end position="473"/>
    </location>
</feature>
<protein>
    <submittedName>
        <fullName evidence="3">NAD(P)/FAD-dependent oxidoreductase</fullName>
    </submittedName>
</protein>
<dbReference type="Pfam" id="PF01494">
    <property type="entry name" value="FAD_binding_3"/>
    <property type="match status" value="1"/>
</dbReference>
<name>A0ABV8QUD7_9BACT</name>
<reference evidence="4" key="1">
    <citation type="journal article" date="2019" name="Int. J. Syst. Evol. Microbiol.">
        <title>The Global Catalogue of Microorganisms (GCM) 10K type strain sequencing project: providing services to taxonomists for standard genome sequencing and annotation.</title>
        <authorList>
            <consortium name="The Broad Institute Genomics Platform"/>
            <consortium name="The Broad Institute Genome Sequencing Center for Infectious Disease"/>
            <person name="Wu L."/>
            <person name="Ma J."/>
        </authorList>
    </citation>
    <scope>NUCLEOTIDE SEQUENCE [LARGE SCALE GENOMIC DNA]</scope>
    <source>
        <strain evidence="4">CECT 8289</strain>
    </source>
</reference>
<dbReference type="RefSeq" id="WP_379710073.1">
    <property type="nucleotide sequence ID" value="NZ_JBHSCZ010000002.1"/>
</dbReference>
<feature type="domain" description="FAD-binding" evidence="1">
    <location>
        <begin position="85"/>
        <end position="116"/>
    </location>
</feature>
<evidence type="ECO:0000313" key="3">
    <source>
        <dbReference type="EMBL" id="MFC4263471.1"/>
    </source>
</evidence>
<dbReference type="SUPFAM" id="SSF51905">
    <property type="entry name" value="FAD/NAD(P)-binding domain"/>
    <property type="match status" value="1"/>
</dbReference>
<dbReference type="Pfam" id="PF21688">
    <property type="entry name" value="FAD-depend_C"/>
    <property type="match status" value="1"/>
</dbReference>
<evidence type="ECO:0000313" key="4">
    <source>
        <dbReference type="Proteomes" id="UP001595907"/>
    </source>
</evidence>
<dbReference type="InterPro" id="IPR049516">
    <property type="entry name" value="FAD-depend_C"/>
</dbReference>
<accession>A0ABV8QUD7</accession>
<dbReference type="InterPro" id="IPR028348">
    <property type="entry name" value="FAD-binding_protein"/>
</dbReference>
<organism evidence="3 4">
    <name type="scientific">Ferruginibacter yonginensis</name>
    <dbReference type="NCBI Taxonomy" id="1310416"/>
    <lineage>
        <taxon>Bacteria</taxon>
        <taxon>Pseudomonadati</taxon>
        <taxon>Bacteroidota</taxon>
        <taxon>Chitinophagia</taxon>
        <taxon>Chitinophagales</taxon>
        <taxon>Chitinophagaceae</taxon>
        <taxon>Ferruginibacter</taxon>
    </lineage>
</organism>
<comment type="caution">
    <text evidence="3">The sequence shown here is derived from an EMBL/GenBank/DDBJ whole genome shotgun (WGS) entry which is preliminary data.</text>
</comment>
<dbReference type="Gene3D" id="3.50.50.60">
    <property type="entry name" value="FAD/NAD(P)-binding domain"/>
    <property type="match status" value="2"/>
</dbReference>
<proteinExistence type="predicted"/>
<gene>
    <name evidence="3" type="ORF">ACFOWM_11305</name>
</gene>
<dbReference type="InterPro" id="IPR036188">
    <property type="entry name" value="FAD/NAD-bd_sf"/>
</dbReference>
<sequence length="528" mass="57909">MQQKLSFKLLPAEAASDVTIKQYIASATSQKITNITGYKIQKKSIDARGKTVYVNLTLQAFINEPFHQHTPTHFQFKDVHNASKKVIIIGAGPAGIFAALQLLEKGIQPIILERGKNVRARRRDLAALNKEGIVNPESNYCFGEGGAGTYSDGKLYTRSNKRGNIDRILQLFVHFGAPENIVYDAHPHIGTNKLPQIITAMHAHIIAYGGQVLFEQKVTDFTVENNQIKNVVTQQGHSFSGDAYILATGHSARDIFTLLHHKNILIEAKPFALGVRIEHPQQLIDSIQYHCNIERDIHLPPASYSLVQQVNERGVFSFCMCPGGIIAPAATDPSELVVNGWSPSKRNNAFANSGMVVQTEKKDTYAIMKKLGIAENDPLLFMKFQQLIEQKAFTAGGGNFVAPAQRMQDFINKKTSSTLPANSYLPGLKSADLTTVLPPFIYESLMGGFKAFGKKLIGYLTNEAVVVAVESRTSSPVRIPRDADTLQHPQINNLYPCGEGAGYAGGIVSAAMDGERLALIITEQLQPT</sequence>
<dbReference type="PANTHER" id="PTHR42842">
    <property type="entry name" value="FAD/NAD(P)-BINDING OXIDOREDUCTASE"/>
    <property type="match status" value="1"/>
</dbReference>
<dbReference type="PRINTS" id="PR00419">
    <property type="entry name" value="ADXRDTASE"/>
</dbReference>
<evidence type="ECO:0000259" key="2">
    <source>
        <dbReference type="Pfam" id="PF21688"/>
    </source>
</evidence>
<dbReference type="EMBL" id="JBHSCZ010000002">
    <property type="protein sequence ID" value="MFC4263471.1"/>
    <property type="molecule type" value="Genomic_DNA"/>
</dbReference>
<evidence type="ECO:0000259" key="1">
    <source>
        <dbReference type="Pfam" id="PF01494"/>
    </source>
</evidence>
<keyword evidence="4" id="KW-1185">Reference proteome</keyword>
<dbReference type="InterPro" id="IPR002938">
    <property type="entry name" value="FAD-bd"/>
</dbReference>